<evidence type="ECO:0000313" key="2">
    <source>
        <dbReference type="Proteomes" id="UP001642464"/>
    </source>
</evidence>
<protein>
    <submittedName>
        <fullName evidence="1">Protein-lysine N-methyltransferase EFM6 (Elongation factor methyltransferase 6)</fullName>
    </submittedName>
</protein>
<dbReference type="Pfam" id="PF10294">
    <property type="entry name" value="Methyltransf_16"/>
    <property type="match status" value="1"/>
</dbReference>
<organism evidence="1 2">
    <name type="scientific">Durusdinium trenchii</name>
    <dbReference type="NCBI Taxonomy" id="1381693"/>
    <lineage>
        <taxon>Eukaryota</taxon>
        <taxon>Sar</taxon>
        <taxon>Alveolata</taxon>
        <taxon>Dinophyceae</taxon>
        <taxon>Suessiales</taxon>
        <taxon>Symbiodiniaceae</taxon>
        <taxon>Durusdinium</taxon>
    </lineage>
</organism>
<comment type="caution">
    <text evidence="1">The sequence shown here is derived from an EMBL/GenBank/DDBJ whole genome shotgun (WGS) entry which is preliminary data.</text>
</comment>
<sequence>MASPGARSGARGARLWTKTMEVDPVRHLKLSLIEDPTEDVDGDAWCAWCLWPAAKVLMAYLATLEDQELKEKSSPVAGEPEFGSTPGVPLPTAERSVLELGAGCGAVGMYAALRGAMPVVLTDVESALPLLRRNLAQNCLGSRCCTCPLFWGTPLHRLAEPLQQNTPFDWALAADCSYDFVSPEIPSSIDALLCSAQLAKRALICVSRRRNEVEAFLASVERAGIQAEVVHSQRVDEAKEGAQVLVPKLLEPVCLVRAWMGQAWELELRVVQE</sequence>
<dbReference type="PANTHER" id="PTHR14614">
    <property type="entry name" value="HEPATOCELLULAR CARCINOMA-ASSOCIATED ANTIGEN"/>
    <property type="match status" value="1"/>
</dbReference>
<proteinExistence type="predicted"/>
<dbReference type="EMBL" id="CAXAMM010013669">
    <property type="protein sequence ID" value="CAK9031907.1"/>
    <property type="molecule type" value="Genomic_DNA"/>
</dbReference>
<keyword evidence="2" id="KW-1185">Reference proteome</keyword>
<reference evidence="1 2" key="1">
    <citation type="submission" date="2024-02" db="EMBL/GenBank/DDBJ databases">
        <authorList>
            <person name="Chen Y."/>
            <person name="Shah S."/>
            <person name="Dougan E. K."/>
            <person name="Thang M."/>
            <person name="Chan C."/>
        </authorList>
    </citation>
    <scope>NUCLEOTIDE SEQUENCE [LARGE SCALE GENOMIC DNA]</scope>
</reference>
<dbReference type="PANTHER" id="PTHR14614:SF132">
    <property type="entry name" value="PROTEIN-LYSINE METHYLTRANSFERASE C42C1.13"/>
    <property type="match status" value="1"/>
</dbReference>
<dbReference type="Gene3D" id="3.40.50.150">
    <property type="entry name" value="Vaccinia Virus protein VP39"/>
    <property type="match status" value="1"/>
</dbReference>
<dbReference type="InterPro" id="IPR019410">
    <property type="entry name" value="Methyltransf_16"/>
</dbReference>
<name>A0ABP0KZD7_9DINO</name>
<gene>
    <name evidence="1" type="ORF">SCF082_LOCUS19827</name>
</gene>
<dbReference type="InterPro" id="IPR029063">
    <property type="entry name" value="SAM-dependent_MTases_sf"/>
</dbReference>
<dbReference type="Proteomes" id="UP001642464">
    <property type="component" value="Unassembled WGS sequence"/>
</dbReference>
<accession>A0ABP0KZD7</accession>
<evidence type="ECO:0000313" key="1">
    <source>
        <dbReference type="EMBL" id="CAK9031907.1"/>
    </source>
</evidence>
<dbReference type="SUPFAM" id="SSF53335">
    <property type="entry name" value="S-adenosyl-L-methionine-dependent methyltransferases"/>
    <property type="match status" value="1"/>
</dbReference>